<name>A0AAQ3QTI5_9BACT</name>
<keyword evidence="4" id="KW-0378">Hydrolase</keyword>
<keyword evidence="5" id="KW-1185">Reference proteome</keyword>
<dbReference type="AlphaFoldDB" id="A0AAQ3QTI5"/>
<dbReference type="Pfam" id="PF06439">
    <property type="entry name" value="3keto-disac_hyd"/>
    <property type="match status" value="1"/>
</dbReference>
<evidence type="ECO:0000313" key="5">
    <source>
        <dbReference type="Proteomes" id="UP001304300"/>
    </source>
</evidence>
<protein>
    <submittedName>
        <fullName evidence="4">Family 16 glycoside hydrolase</fullName>
    </submittedName>
</protein>
<feature type="domain" description="ThuA-like" evidence="2">
    <location>
        <begin position="246"/>
        <end position="477"/>
    </location>
</feature>
<dbReference type="PROSITE" id="PS51257">
    <property type="entry name" value="PROKAR_LIPOPROTEIN"/>
    <property type="match status" value="1"/>
</dbReference>
<dbReference type="Gene3D" id="2.60.120.560">
    <property type="entry name" value="Exo-inulinase, domain 1"/>
    <property type="match status" value="1"/>
</dbReference>
<gene>
    <name evidence="4" type="ORF">RZN69_11595</name>
</gene>
<accession>A0AAQ3QTI5</accession>
<evidence type="ECO:0000313" key="4">
    <source>
        <dbReference type="EMBL" id="WOO43733.1"/>
    </source>
</evidence>
<dbReference type="InterPro" id="IPR029010">
    <property type="entry name" value="ThuA-like"/>
</dbReference>
<evidence type="ECO:0000259" key="3">
    <source>
        <dbReference type="Pfam" id="PF06439"/>
    </source>
</evidence>
<dbReference type="SUPFAM" id="SSF52317">
    <property type="entry name" value="Class I glutamine amidotransferase-like"/>
    <property type="match status" value="1"/>
</dbReference>
<dbReference type="InterPro" id="IPR029062">
    <property type="entry name" value="Class_I_gatase-like"/>
</dbReference>
<dbReference type="EMBL" id="CP136920">
    <property type="protein sequence ID" value="WOO43733.1"/>
    <property type="molecule type" value="Genomic_DNA"/>
</dbReference>
<dbReference type="Proteomes" id="UP001304300">
    <property type="component" value="Chromosome"/>
</dbReference>
<dbReference type="RefSeq" id="WP_317836331.1">
    <property type="nucleotide sequence ID" value="NZ_CP136920.1"/>
</dbReference>
<dbReference type="Pfam" id="PF06283">
    <property type="entry name" value="ThuA"/>
    <property type="match status" value="1"/>
</dbReference>
<dbReference type="GO" id="GO:0016787">
    <property type="term" value="F:hydrolase activity"/>
    <property type="evidence" value="ECO:0007669"/>
    <property type="project" value="UniProtKB-KW"/>
</dbReference>
<dbReference type="Gene3D" id="3.40.50.880">
    <property type="match status" value="1"/>
</dbReference>
<sequence>MKPFHTIFYINVVLSCSVAIQASTDFVSIFDGKSLNGWTGDPRFWRVEDGAIVGQTTAKNPTKENTFLIWEGAEPADFELKVDFKISNHNSGIQYRSFPIEGKPWVVGGYQADLSADNKWTGAAYGEKYKNLLAKRGEKTVVGATEKDRQVAAQLGDGEEILSHINKDGWDTYHIIARGNQCIQMINGVITAEFSESEKDRLKNGVIALQLHAGPPMEVRFRNIMLRTLEPEAKKEILFLAGKKSHGYNAHEHKAGCHLLARSLNESGLDVIAQVTTEGTWPEPWIGYEKPDAIVMYCDGLKGHIANKHQERIQMLVDSGIGVSCLHFAVEVVPEDLGPQFLDWIGGYFEIGWSVNPHWTAEFEFFPDHPITNGVKPFSIRDEWYYHMRFQPDMENVTPILTALPPLRSLTSRSKDKDRGSNPAVMAEVEAGIPQVVAWAYDRPEGGRGFGFTGGHFHQNWKNDDFRKLVLNALVWTAQAEVPESGVNSRTPSERDMELNQDYPKPDQKTN</sequence>
<evidence type="ECO:0000256" key="1">
    <source>
        <dbReference type="SAM" id="MobiDB-lite"/>
    </source>
</evidence>
<feature type="domain" description="3-keto-alpha-glucoside-1,2-lyase/3-keto-2-hydroxy-glucal hydratase" evidence="3">
    <location>
        <begin position="25"/>
        <end position="227"/>
    </location>
</feature>
<organism evidence="4 5">
    <name type="scientific">Rubellicoccus peritrichatus</name>
    <dbReference type="NCBI Taxonomy" id="3080537"/>
    <lineage>
        <taxon>Bacteria</taxon>
        <taxon>Pseudomonadati</taxon>
        <taxon>Verrucomicrobiota</taxon>
        <taxon>Opitutia</taxon>
        <taxon>Puniceicoccales</taxon>
        <taxon>Cerasicoccaceae</taxon>
        <taxon>Rubellicoccus</taxon>
    </lineage>
</organism>
<reference evidence="4 5" key="1">
    <citation type="submission" date="2023-10" db="EMBL/GenBank/DDBJ databases">
        <title>Rubellicoccus peritrichatus gen. nov., sp. nov., isolated from an algae of coral reef tank.</title>
        <authorList>
            <person name="Luo J."/>
        </authorList>
    </citation>
    <scope>NUCLEOTIDE SEQUENCE [LARGE SCALE GENOMIC DNA]</scope>
    <source>
        <strain evidence="4 5">CR14</strain>
    </source>
</reference>
<evidence type="ECO:0000259" key="2">
    <source>
        <dbReference type="Pfam" id="PF06283"/>
    </source>
</evidence>
<feature type="compositionally biased region" description="Basic and acidic residues" evidence="1">
    <location>
        <begin position="492"/>
        <end position="511"/>
    </location>
</feature>
<proteinExistence type="predicted"/>
<feature type="region of interest" description="Disordered" evidence="1">
    <location>
        <begin position="482"/>
        <end position="511"/>
    </location>
</feature>
<dbReference type="InterPro" id="IPR010496">
    <property type="entry name" value="AL/BT2_dom"/>
</dbReference>
<dbReference type="KEGG" id="puo:RZN69_11595"/>